<evidence type="ECO:0000313" key="3">
    <source>
        <dbReference type="EMBL" id="CAA7266740.1"/>
    </source>
</evidence>
<organism evidence="3 4">
    <name type="scientific">Cyclocybe aegerita</name>
    <name type="common">Black poplar mushroom</name>
    <name type="synonym">Agrocybe aegerita</name>
    <dbReference type="NCBI Taxonomy" id="1973307"/>
    <lineage>
        <taxon>Eukaryota</taxon>
        <taxon>Fungi</taxon>
        <taxon>Dikarya</taxon>
        <taxon>Basidiomycota</taxon>
        <taxon>Agaricomycotina</taxon>
        <taxon>Agaricomycetes</taxon>
        <taxon>Agaricomycetidae</taxon>
        <taxon>Agaricales</taxon>
        <taxon>Agaricineae</taxon>
        <taxon>Bolbitiaceae</taxon>
        <taxon>Cyclocybe</taxon>
    </lineage>
</organism>
<evidence type="ECO:0000256" key="2">
    <source>
        <dbReference type="SAM" id="SignalP"/>
    </source>
</evidence>
<dbReference type="OrthoDB" id="3032154at2759"/>
<dbReference type="AlphaFoldDB" id="A0A8S0WEC4"/>
<keyword evidence="4" id="KW-1185">Reference proteome</keyword>
<evidence type="ECO:0000256" key="1">
    <source>
        <dbReference type="SAM" id="MobiDB-lite"/>
    </source>
</evidence>
<reference evidence="3 4" key="1">
    <citation type="submission" date="2020-01" db="EMBL/GenBank/DDBJ databases">
        <authorList>
            <person name="Gupta K D."/>
        </authorList>
    </citation>
    <scope>NUCLEOTIDE SEQUENCE [LARGE SCALE GENOMIC DNA]</scope>
</reference>
<evidence type="ECO:0000313" key="4">
    <source>
        <dbReference type="Proteomes" id="UP000467700"/>
    </source>
</evidence>
<protein>
    <submittedName>
        <fullName evidence="3">Uncharacterized protein</fullName>
    </submittedName>
</protein>
<feature type="signal peptide" evidence="2">
    <location>
        <begin position="1"/>
        <end position="18"/>
    </location>
</feature>
<name>A0A8S0WEC4_CYCAE</name>
<feature type="chain" id="PRO_5035897482" evidence="2">
    <location>
        <begin position="19"/>
        <end position="193"/>
    </location>
</feature>
<keyword evidence="2" id="KW-0732">Signal</keyword>
<sequence>MKFTSLLAVALLAGGAAAQLGTYDVDELATREFDDELELTAREFDDEIALAARELHEDLALRSLYHVKRQAEDHAELIARAVDILDNALYRRWGSGRYVIDDHTYHREVKPRILSEMRKLKSFTSKCGSNPDFHVERDGTVYPSSRNDKKGQCTKRAFSINMHDLLSSYVQRSRSPSPAGKRKRDLENLEDLD</sequence>
<accession>A0A8S0WEC4</accession>
<proteinExistence type="predicted"/>
<dbReference type="EMBL" id="CACVBS010000056">
    <property type="protein sequence ID" value="CAA7266740.1"/>
    <property type="molecule type" value="Genomic_DNA"/>
</dbReference>
<comment type="caution">
    <text evidence="3">The sequence shown here is derived from an EMBL/GenBank/DDBJ whole genome shotgun (WGS) entry which is preliminary data.</text>
</comment>
<feature type="region of interest" description="Disordered" evidence="1">
    <location>
        <begin position="169"/>
        <end position="193"/>
    </location>
</feature>
<gene>
    <name evidence="3" type="ORF">AAE3_LOCUS8944</name>
</gene>
<dbReference type="Proteomes" id="UP000467700">
    <property type="component" value="Unassembled WGS sequence"/>
</dbReference>